<protein>
    <submittedName>
        <fullName evidence="1">Uncharacterized protein</fullName>
    </submittedName>
</protein>
<evidence type="ECO:0000313" key="1">
    <source>
        <dbReference type="EMBL" id="KAJ8685641.1"/>
    </source>
</evidence>
<dbReference type="EMBL" id="CM056741">
    <property type="protein sequence ID" value="KAJ8685641.1"/>
    <property type="molecule type" value="Genomic_DNA"/>
</dbReference>
<comment type="caution">
    <text evidence="1">The sequence shown here is derived from an EMBL/GenBank/DDBJ whole genome shotgun (WGS) entry which is preliminary data.</text>
</comment>
<name>A0ACC2PQ53_9HYME</name>
<proteinExistence type="predicted"/>
<accession>A0ACC2PQ53</accession>
<dbReference type="Proteomes" id="UP001239111">
    <property type="component" value="Chromosome 1"/>
</dbReference>
<sequence length="213" mass="24493">MQSTVTSPDSRSIKLFMQGDAAATRIELYWAMEVVKSNYSLNSWQGEVELCRVMFPGSIPDSSALSPLKIPRRMKAKCDDLCLTVQYDETSNSKHRKELQVRISFWSSSRRMIVNRHFVTYFIKRGNPDIILFHLIESIDSHGLPVKNVIALGSDDPNVNEAVAKKFNEHLKTLKLKSLIHIGSCFLHILDVNDFLNILFFFFCERSDKLFDM</sequence>
<organism evidence="1 2">
    <name type="scientific">Eretmocerus hayati</name>
    <dbReference type="NCBI Taxonomy" id="131215"/>
    <lineage>
        <taxon>Eukaryota</taxon>
        <taxon>Metazoa</taxon>
        <taxon>Ecdysozoa</taxon>
        <taxon>Arthropoda</taxon>
        <taxon>Hexapoda</taxon>
        <taxon>Insecta</taxon>
        <taxon>Pterygota</taxon>
        <taxon>Neoptera</taxon>
        <taxon>Endopterygota</taxon>
        <taxon>Hymenoptera</taxon>
        <taxon>Apocrita</taxon>
        <taxon>Proctotrupomorpha</taxon>
        <taxon>Chalcidoidea</taxon>
        <taxon>Aphelinidae</taxon>
        <taxon>Aphelininae</taxon>
        <taxon>Eretmocerus</taxon>
    </lineage>
</organism>
<reference evidence="1" key="1">
    <citation type="submission" date="2023-04" db="EMBL/GenBank/DDBJ databases">
        <title>A chromosome-level genome assembly of the parasitoid wasp Eretmocerus hayati.</title>
        <authorList>
            <person name="Zhong Y."/>
            <person name="Liu S."/>
            <person name="Liu Y."/>
        </authorList>
    </citation>
    <scope>NUCLEOTIDE SEQUENCE</scope>
    <source>
        <strain evidence="1">ZJU_SS_LIU_2023</strain>
    </source>
</reference>
<gene>
    <name evidence="1" type="ORF">QAD02_021434</name>
</gene>
<evidence type="ECO:0000313" key="2">
    <source>
        <dbReference type="Proteomes" id="UP001239111"/>
    </source>
</evidence>
<keyword evidence="2" id="KW-1185">Reference proteome</keyword>